<protein>
    <submittedName>
        <fullName evidence="1">Uncharacterized protein</fullName>
    </submittedName>
</protein>
<dbReference type="Proteomes" id="UP000664299">
    <property type="component" value="Unassembled WGS sequence"/>
</dbReference>
<reference evidence="1" key="1">
    <citation type="submission" date="2021-03" db="EMBL/GenBank/DDBJ databases">
        <title>Genome sequence of Bifidobacterium asteroides strain wkB204 isolated from a honey bee gut.</title>
        <authorList>
            <person name="Motta E.V.S."/>
            <person name="Kwong W.K."/>
            <person name="Moran N.A."/>
        </authorList>
    </citation>
    <scope>NUCLEOTIDE SEQUENCE</scope>
    <source>
        <strain evidence="1">WkB204</strain>
    </source>
</reference>
<comment type="caution">
    <text evidence="1">The sequence shown here is derived from an EMBL/GenBank/DDBJ whole genome shotgun (WGS) entry which is preliminary data.</text>
</comment>
<proteinExistence type="predicted"/>
<sequence>MTIGEMVKKHREALLEASDTFEDVLYAEAKASSKTPYGAIMTLKKAKGELPDSYAGTKEDVISYALASKEIDNVIQRLRDEALKRAWEEQNDEK</sequence>
<dbReference type="EMBL" id="JAFMNU010000085">
    <property type="protein sequence ID" value="MBO0624474.1"/>
    <property type="molecule type" value="Genomic_DNA"/>
</dbReference>
<accession>A0ABS3IYT3</accession>
<organism evidence="1 2">
    <name type="scientific">Bifidobacterium asteroides</name>
    <dbReference type="NCBI Taxonomy" id="1684"/>
    <lineage>
        <taxon>Bacteria</taxon>
        <taxon>Bacillati</taxon>
        <taxon>Actinomycetota</taxon>
        <taxon>Actinomycetes</taxon>
        <taxon>Bifidobacteriales</taxon>
        <taxon>Bifidobacteriaceae</taxon>
        <taxon>Bifidobacterium</taxon>
    </lineage>
</organism>
<name>A0ABS3IYT3_9BIFI</name>
<keyword evidence="2" id="KW-1185">Reference proteome</keyword>
<evidence type="ECO:0000313" key="1">
    <source>
        <dbReference type="EMBL" id="MBO0624474.1"/>
    </source>
</evidence>
<gene>
    <name evidence="1" type="ORF">J1F30_08970</name>
</gene>
<evidence type="ECO:0000313" key="2">
    <source>
        <dbReference type="Proteomes" id="UP000664299"/>
    </source>
</evidence>